<dbReference type="GO" id="GO:0016491">
    <property type="term" value="F:oxidoreductase activity"/>
    <property type="evidence" value="ECO:0007669"/>
    <property type="project" value="UniProtKB-KW"/>
</dbReference>
<evidence type="ECO:0000256" key="1">
    <source>
        <dbReference type="SAM" id="Phobius"/>
    </source>
</evidence>
<dbReference type="PANTHER" id="PTHR32303">
    <property type="entry name" value="QUINOPROTEIN ALCOHOL DEHYDROGENASE (CYTOCHROME C)"/>
    <property type="match status" value="1"/>
</dbReference>
<feature type="transmembrane region" description="Helical" evidence="1">
    <location>
        <begin position="83"/>
        <end position="101"/>
    </location>
</feature>
<evidence type="ECO:0000313" key="4">
    <source>
        <dbReference type="Proteomes" id="UP001166191"/>
    </source>
</evidence>
<dbReference type="EMBL" id="JAHKNG010000063">
    <property type="protein sequence ID" value="MBU3032206.1"/>
    <property type="molecule type" value="Genomic_DNA"/>
</dbReference>
<feature type="domain" description="Pyrrolo-quinoline quinone repeat" evidence="2">
    <location>
        <begin position="160"/>
        <end position="766"/>
    </location>
</feature>
<comment type="caution">
    <text evidence="3">The sequence shown here is derived from an EMBL/GenBank/DDBJ whole genome shotgun (WGS) entry which is preliminary data.</text>
</comment>
<organism evidence="3 4">
    <name type="scientific">Paracoccus marinaquae</name>
    <dbReference type="NCBI Taxonomy" id="2841926"/>
    <lineage>
        <taxon>Bacteria</taxon>
        <taxon>Pseudomonadati</taxon>
        <taxon>Pseudomonadota</taxon>
        <taxon>Alphaproteobacteria</taxon>
        <taxon>Rhodobacterales</taxon>
        <taxon>Paracoccaceae</taxon>
        <taxon>Paracoccus</taxon>
    </lineage>
</organism>
<dbReference type="Pfam" id="PF01011">
    <property type="entry name" value="PQQ"/>
    <property type="match status" value="1"/>
</dbReference>
<dbReference type="InterPro" id="IPR018391">
    <property type="entry name" value="PQQ_b-propeller_rpt"/>
</dbReference>
<keyword evidence="1" id="KW-0472">Membrane</keyword>
<protein>
    <submittedName>
        <fullName evidence="3">Membrane-bound PQQ-dependent dehydrogenase, glucose/quinate/shikimate family</fullName>
        <ecNumber evidence="3">1.1.-.-</ecNumber>
    </submittedName>
</protein>
<keyword evidence="4" id="KW-1185">Reference proteome</keyword>
<dbReference type="PANTHER" id="PTHR32303:SF4">
    <property type="entry name" value="QUINOPROTEIN GLUCOSE DEHYDROGENASE"/>
    <property type="match status" value="1"/>
</dbReference>
<keyword evidence="1" id="KW-1133">Transmembrane helix</keyword>
<feature type="transmembrane region" description="Helical" evidence="1">
    <location>
        <begin position="7"/>
        <end position="24"/>
    </location>
</feature>
<keyword evidence="1" id="KW-0812">Transmembrane</keyword>
<name>A0ABS6ANM8_9RHOB</name>
<accession>A0ABS6ANM8</accession>
<feature type="transmembrane region" description="Helical" evidence="1">
    <location>
        <begin position="54"/>
        <end position="77"/>
    </location>
</feature>
<dbReference type="InterPro" id="IPR017511">
    <property type="entry name" value="PQQ_mDH"/>
</dbReference>
<dbReference type="CDD" id="cd10280">
    <property type="entry name" value="PQQ_mGDH"/>
    <property type="match status" value="1"/>
</dbReference>
<dbReference type="SMART" id="SM00564">
    <property type="entry name" value="PQQ"/>
    <property type="match status" value="5"/>
</dbReference>
<evidence type="ECO:0000313" key="3">
    <source>
        <dbReference type="EMBL" id="MBU3032206.1"/>
    </source>
</evidence>
<dbReference type="EC" id="1.1.-.-" evidence="3"/>
<sequence>MLRLFGILLGIIGLVLTGGGLYLITLGGSWYYGVAGLLILLAAIRTFRGEAAGLYLYLAVFLGTVVWALWEVGFSFWPLVPRLVAPIFLAAAALLLLPLVSPARGRPALTRPFVLGGVVMAAGFAGFMALMFLPHGVIRNEVAITPGTVSAATQAAGGDWTAWGRTNEGLRHATVDQITPENVGQLEVAWIARTGFVADQSQQLQDQNTPLAIDGMLYQCAAGSQVTALDGATGEVKWQFDPKGASPYWKRCRTVAYFDPGPGDQCGPRVVMTTTDMRLISLRASDGKPCESFGSQGTVDLSANMGQLVPADPPDPNATVPAVPGFLAQTTGPFVGGGKIVLGGWVADNVSTGEPSGTIRAFDAMTGAQVWAWDLGNPAITNLPPEGETYTKGTPNAWSGFAIDEALGMVYLPLGNATPDYYGGQRRDFDDEYNASVVALNLETGREVWHFRTANHDIWDYDLPSQPALADLPDGKGGTVPALIQTTKRGQIFVLDRRTGEPIRQVEEKPAPQGDGSVEGEYYAPTQPYSTAMAAIGGDALTEARMWGATPIDQMLCRIAFKRANYQGDFTPQSTRDTIIYPGNNGGMNWGSTSFDESRNIMVVADMRMPVVTRLMPRGTFREENPGFLGDAHGALSAQFGLPYAHKLVNFMSPAGIPCLEPPWGTISGVDVASGKLVWQQPAGTGRDVTFPGLGLQNPLAFHVGMPALGGAFTTSTGLAFHSGTQDYYLRAYDTETGEVLWKGRLPSGSQSTPMTYLGKDGRQYIVLTAGGARYNPNDWADYVIAFALPE</sequence>
<proteinExistence type="predicted"/>
<dbReference type="InterPro" id="IPR002372">
    <property type="entry name" value="PQQ_rpt_dom"/>
</dbReference>
<feature type="transmembrane region" description="Helical" evidence="1">
    <location>
        <begin position="113"/>
        <end position="133"/>
    </location>
</feature>
<reference evidence="3" key="1">
    <citation type="submission" date="2021-06" db="EMBL/GenBank/DDBJ databases">
        <title>Paracoccus bacterium XHP0099 sp. nov., isolated from the surface waters of the Yellow Sea.</title>
        <authorList>
            <person name="Xue H."/>
            <person name="Zhang D."/>
        </authorList>
    </citation>
    <scope>NUCLEOTIDE SEQUENCE</scope>
    <source>
        <strain evidence="3">XHP0099</strain>
    </source>
</reference>
<gene>
    <name evidence="3" type="ORF">KNW02_19135</name>
</gene>
<keyword evidence="3" id="KW-0560">Oxidoreductase</keyword>
<evidence type="ECO:0000259" key="2">
    <source>
        <dbReference type="Pfam" id="PF01011"/>
    </source>
</evidence>
<dbReference type="NCBIfam" id="TIGR03074">
    <property type="entry name" value="PQQ_membr_DH"/>
    <property type="match status" value="1"/>
</dbReference>
<feature type="transmembrane region" description="Helical" evidence="1">
    <location>
        <begin position="30"/>
        <end position="47"/>
    </location>
</feature>
<dbReference type="Proteomes" id="UP001166191">
    <property type="component" value="Unassembled WGS sequence"/>
</dbReference>